<keyword evidence="4" id="KW-1185">Reference proteome</keyword>
<dbReference type="OrthoDB" id="683938at2759"/>
<protein>
    <submittedName>
        <fullName evidence="3">Uncharacterized protein</fullName>
    </submittedName>
</protein>
<sequence length="214" mass="23253">METADNPKLDLRSCHCEPGGLSDENMGTQKISVLDHINGFEYSAEKSDNFVIDMESFSHATNNKEVNPNSRITLQRSLSRKGSLRMSGRGGDKKINSNPSPNDRDAAVATSSPRGPGMPEKGSMVSVGTADHPSSSAQVHHQITITTTNNLNASSTEGRCTIRRNSFKRPSLSWTIDPKRVLFFFATLSSMGTMLLIYFTLSIGKLGADDNGID</sequence>
<proteinExistence type="predicted"/>
<dbReference type="PANTHER" id="PTHR34064">
    <property type="entry name" value="OS04G0672300 PROTEIN"/>
    <property type="match status" value="1"/>
</dbReference>
<dbReference type="AlphaFoldDB" id="B9RXS1"/>
<dbReference type="FunCoup" id="B9RXS1">
    <property type="interactions" value="139"/>
</dbReference>
<dbReference type="KEGG" id="rcu:8267382"/>
<feature type="region of interest" description="Disordered" evidence="1">
    <location>
        <begin position="61"/>
        <end position="136"/>
    </location>
</feature>
<name>B9RXS1_RICCO</name>
<dbReference type="EMBL" id="EQ973828">
    <property type="protein sequence ID" value="EEF43927.1"/>
    <property type="molecule type" value="Genomic_DNA"/>
</dbReference>
<dbReference type="InParanoid" id="B9RXS1"/>
<evidence type="ECO:0000256" key="1">
    <source>
        <dbReference type="SAM" id="MobiDB-lite"/>
    </source>
</evidence>
<dbReference type="Proteomes" id="UP000008311">
    <property type="component" value="Unassembled WGS sequence"/>
</dbReference>
<organism evidence="3 4">
    <name type="scientific">Ricinus communis</name>
    <name type="common">Castor bean</name>
    <dbReference type="NCBI Taxonomy" id="3988"/>
    <lineage>
        <taxon>Eukaryota</taxon>
        <taxon>Viridiplantae</taxon>
        <taxon>Streptophyta</taxon>
        <taxon>Embryophyta</taxon>
        <taxon>Tracheophyta</taxon>
        <taxon>Spermatophyta</taxon>
        <taxon>Magnoliopsida</taxon>
        <taxon>eudicotyledons</taxon>
        <taxon>Gunneridae</taxon>
        <taxon>Pentapetalae</taxon>
        <taxon>rosids</taxon>
        <taxon>fabids</taxon>
        <taxon>Malpighiales</taxon>
        <taxon>Euphorbiaceae</taxon>
        <taxon>Acalyphoideae</taxon>
        <taxon>Acalypheae</taxon>
        <taxon>Ricinus</taxon>
    </lineage>
</organism>
<dbReference type="PANTHER" id="PTHR34064:SF4">
    <property type="entry name" value="PROTEIN, PUTATIVE-RELATED"/>
    <property type="match status" value="1"/>
</dbReference>
<evidence type="ECO:0000313" key="4">
    <source>
        <dbReference type="Proteomes" id="UP000008311"/>
    </source>
</evidence>
<dbReference type="eggNOG" id="ENOG502RY5Q">
    <property type="taxonomic scope" value="Eukaryota"/>
</dbReference>
<keyword evidence="2" id="KW-0472">Membrane</keyword>
<keyword evidence="2" id="KW-1133">Transmembrane helix</keyword>
<feature type="compositionally biased region" description="Polar residues" evidence="1">
    <location>
        <begin position="61"/>
        <end position="77"/>
    </location>
</feature>
<dbReference type="STRING" id="3988.B9RXS1"/>
<keyword evidence="2" id="KW-0812">Transmembrane</keyword>
<gene>
    <name evidence="3" type="ORF">RCOM_0905810</name>
</gene>
<feature type="transmembrane region" description="Helical" evidence="2">
    <location>
        <begin position="181"/>
        <end position="201"/>
    </location>
</feature>
<evidence type="ECO:0000256" key="2">
    <source>
        <dbReference type="SAM" id="Phobius"/>
    </source>
</evidence>
<reference evidence="4" key="1">
    <citation type="journal article" date="2010" name="Nat. Biotechnol.">
        <title>Draft genome sequence of the oilseed species Ricinus communis.</title>
        <authorList>
            <person name="Chan A.P."/>
            <person name="Crabtree J."/>
            <person name="Zhao Q."/>
            <person name="Lorenzi H."/>
            <person name="Orvis J."/>
            <person name="Puiu D."/>
            <person name="Melake-Berhan A."/>
            <person name="Jones K.M."/>
            <person name="Redman J."/>
            <person name="Chen G."/>
            <person name="Cahoon E.B."/>
            <person name="Gedil M."/>
            <person name="Stanke M."/>
            <person name="Haas B.J."/>
            <person name="Wortman J.R."/>
            <person name="Fraser-Liggett C.M."/>
            <person name="Ravel J."/>
            <person name="Rabinowicz P.D."/>
        </authorList>
    </citation>
    <scope>NUCLEOTIDE SEQUENCE [LARGE SCALE GENOMIC DNA]</scope>
    <source>
        <strain evidence="4">cv. Hale</strain>
    </source>
</reference>
<evidence type="ECO:0000313" key="3">
    <source>
        <dbReference type="EMBL" id="EEF43927.1"/>
    </source>
</evidence>
<accession>B9RXS1</accession>